<evidence type="ECO:0000313" key="1">
    <source>
        <dbReference type="EMBL" id="MBA0754249.1"/>
    </source>
</evidence>
<sequence>GESSQYHSEVVTRALREWVRENVTGQSAKPVTIVQDTLHGGLSIRWGTFSPRELARFKELLEKRVRLKPG</sequence>
<dbReference type="OrthoDB" id="10354665at2759"/>
<proteinExistence type="predicted"/>
<dbReference type="AlphaFoldDB" id="A0A7J9D0H5"/>
<dbReference type="EMBL" id="JABEZY010260711">
    <property type="protein sequence ID" value="MBA0754249.1"/>
    <property type="molecule type" value="Genomic_DNA"/>
</dbReference>
<accession>A0A7J9D0H5</accession>
<organism evidence="1 2">
    <name type="scientific">Gossypium gossypioides</name>
    <name type="common">Mexican cotton</name>
    <name type="synonym">Selera gossypioides</name>
    <dbReference type="NCBI Taxonomy" id="34282"/>
    <lineage>
        <taxon>Eukaryota</taxon>
        <taxon>Viridiplantae</taxon>
        <taxon>Streptophyta</taxon>
        <taxon>Embryophyta</taxon>
        <taxon>Tracheophyta</taxon>
        <taxon>Spermatophyta</taxon>
        <taxon>Magnoliopsida</taxon>
        <taxon>eudicotyledons</taxon>
        <taxon>Gunneridae</taxon>
        <taxon>Pentapetalae</taxon>
        <taxon>rosids</taxon>
        <taxon>malvids</taxon>
        <taxon>Malvales</taxon>
        <taxon>Malvaceae</taxon>
        <taxon>Malvoideae</taxon>
        <taxon>Gossypium</taxon>
    </lineage>
</organism>
<reference evidence="1 2" key="1">
    <citation type="journal article" date="2019" name="Genome Biol. Evol.">
        <title>Insights into the evolution of the New World diploid cottons (Gossypium, subgenus Houzingenia) based on genome sequencing.</title>
        <authorList>
            <person name="Grover C.E."/>
            <person name="Arick M.A. 2nd"/>
            <person name="Thrash A."/>
            <person name="Conover J.L."/>
            <person name="Sanders W.S."/>
            <person name="Peterson D.G."/>
            <person name="Frelichowski J.E."/>
            <person name="Scheffler J.A."/>
            <person name="Scheffler B.E."/>
            <person name="Wendel J.F."/>
        </authorList>
    </citation>
    <scope>NUCLEOTIDE SEQUENCE [LARGE SCALE GENOMIC DNA]</scope>
    <source>
        <strain evidence="1">5</strain>
        <tissue evidence="1">Leaf</tissue>
    </source>
</reference>
<feature type="non-terminal residue" evidence="1">
    <location>
        <position position="1"/>
    </location>
</feature>
<comment type="caution">
    <text evidence="1">The sequence shown here is derived from an EMBL/GenBank/DDBJ whole genome shotgun (WGS) entry which is preliminary data.</text>
</comment>
<dbReference type="Proteomes" id="UP000593579">
    <property type="component" value="Unassembled WGS sequence"/>
</dbReference>
<keyword evidence="2" id="KW-1185">Reference proteome</keyword>
<name>A0A7J9D0H5_GOSGO</name>
<evidence type="ECO:0000313" key="2">
    <source>
        <dbReference type="Proteomes" id="UP000593579"/>
    </source>
</evidence>
<gene>
    <name evidence="1" type="ORF">Gogos_020473</name>
</gene>
<protein>
    <submittedName>
        <fullName evidence="1">Uncharacterized protein</fullName>
    </submittedName>
</protein>